<evidence type="ECO:0000313" key="1">
    <source>
        <dbReference type="EMBL" id="GAA0312677.1"/>
    </source>
</evidence>
<name>A0ABN0VN63_9GAMM</name>
<evidence type="ECO:0000313" key="2">
    <source>
        <dbReference type="Proteomes" id="UP001501787"/>
    </source>
</evidence>
<dbReference type="PROSITE" id="PS51273">
    <property type="entry name" value="GATASE_TYPE_1"/>
    <property type="match status" value="1"/>
</dbReference>
<dbReference type="PANTHER" id="PTHR43235:SF1">
    <property type="entry name" value="GLUTAMINE AMIDOTRANSFERASE PB2B2.05-RELATED"/>
    <property type="match status" value="1"/>
</dbReference>
<dbReference type="InterPro" id="IPR011697">
    <property type="entry name" value="Peptidase_C26"/>
</dbReference>
<dbReference type="InterPro" id="IPR044668">
    <property type="entry name" value="PuuD-like"/>
</dbReference>
<reference evidence="1 2" key="1">
    <citation type="journal article" date="2019" name="Int. J. Syst. Evol. Microbiol.">
        <title>The Global Catalogue of Microorganisms (GCM) 10K type strain sequencing project: providing services to taxonomists for standard genome sequencing and annotation.</title>
        <authorList>
            <consortium name="The Broad Institute Genomics Platform"/>
            <consortium name="The Broad Institute Genome Sequencing Center for Infectious Disease"/>
            <person name="Wu L."/>
            <person name="Ma J."/>
        </authorList>
    </citation>
    <scope>NUCLEOTIDE SEQUENCE [LARGE SCALE GENOMIC DNA]</scope>
    <source>
        <strain evidence="1 2">JCM 16343</strain>
    </source>
</reference>
<proteinExistence type="predicted"/>
<comment type="caution">
    <text evidence="1">The sequence shown here is derived from an EMBL/GenBank/DDBJ whole genome shotgun (WGS) entry which is preliminary data.</text>
</comment>
<dbReference type="PANTHER" id="PTHR43235">
    <property type="entry name" value="GLUTAMINE AMIDOTRANSFERASE PB2B2.05-RELATED"/>
    <property type="match status" value="1"/>
</dbReference>
<sequence>MKPTRPIIAIVCCHKLVDGQPTQAVYQKYIDAVQYHGGNAILLPYTAADDSNFSALMSLVDGVLLTGSYSNVAPARYGATHIEDKPDLNRDTLSFQLLDYAKMHDVPLFAVCRGLQEMNVYFGGTLHPDWRPTGLFYEQHLEDSSRPIEEQYQTIHDVLIEEGGYLASFGQKWHVNSLHKQAIDRLGDSLQIEARAPDGLVEAISLSQHPFMIGVQWHPEVSYDNDELSKFLFREFINHARKRHHTPYQAQASQT</sequence>
<dbReference type="GO" id="GO:0016787">
    <property type="term" value="F:hydrolase activity"/>
    <property type="evidence" value="ECO:0007669"/>
    <property type="project" value="UniProtKB-KW"/>
</dbReference>
<dbReference type="Pfam" id="PF07722">
    <property type="entry name" value="Peptidase_C26"/>
    <property type="match status" value="1"/>
</dbReference>
<accession>A0ABN0VN63</accession>
<protein>
    <submittedName>
        <fullName evidence="1">Gamma-glutamyl-gamma-aminobutyrate hydrolase</fullName>
    </submittedName>
</protein>
<organism evidence="1 2">
    <name type="scientific">Psychrobacter aestuarii</name>
    <dbReference type="NCBI Taxonomy" id="556327"/>
    <lineage>
        <taxon>Bacteria</taxon>
        <taxon>Pseudomonadati</taxon>
        <taxon>Pseudomonadota</taxon>
        <taxon>Gammaproteobacteria</taxon>
        <taxon>Moraxellales</taxon>
        <taxon>Moraxellaceae</taxon>
        <taxon>Psychrobacter</taxon>
    </lineage>
</organism>
<dbReference type="Proteomes" id="UP001501787">
    <property type="component" value="Unassembled WGS sequence"/>
</dbReference>
<gene>
    <name evidence="1" type="primary">puuD</name>
    <name evidence="1" type="ORF">GCM10009129_07520</name>
</gene>
<keyword evidence="1" id="KW-0378">Hydrolase</keyword>
<dbReference type="CDD" id="cd01745">
    <property type="entry name" value="GATase1_2"/>
    <property type="match status" value="1"/>
</dbReference>
<dbReference type="Gene3D" id="3.40.50.880">
    <property type="match status" value="1"/>
</dbReference>
<keyword evidence="2" id="KW-1185">Reference proteome</keyword>
<dbReference type="InterPro" id="IPR029062">
    <property type="entry name" value="Class_I_gatase-like"/>
</dbReference>
<dbReference type="EMBL" id="BAAAFR010000001">
    <property type="protein sequence ID" value="GAA0312677.1"/>
    <property type="molecule type" value="Genomic_DNA"/>
</dbReference>
<dbReference type="SUPFAM" id="SSF52317">
    <property type="entry name" value="Class I glutamine amidotransferase-like"/>
    <property type="match status" value="1"/>
</dbReference>
<dbReference type="RefSeq" id="WP_201503762.1">
    <property type="nucleotide sequence ID" value="NZ_BAAAFR010000001.1"/>
</dbReference>